<dbReference type="InterPro" id="IPR036236">
    <property type="entry name" value="Znf_C2H2_sf"/>
</dbReference>
<feature type="compositionally biased region" description="Basic residues" evidence="6">
    <location>
        <begin position="593"/>
        <end position="603"/>
    </location>
</feature>
<dbReference type="PROSITE" id="PS50157">
    <property type="entry name" value="ZINC_FINGER_C2H2_2"/>
    <property type="match status" value="6"/>
</dbReference>
<dbReference type="PANTHER" id="PTHR24403:SF105">
    <property type="entry name" value="ZINC FINGER PROTEIN 2-LIKE ISOFORM X1"/>
    <property type="match status" value="1"/>
</dbReference>
<evidence type="ECO:0000256" key="1">
    <source>
        <dbReference type="ARBA" id="ARBA00022723"/>
    </source>
</evidence>
<dbReference type="InParanoid" id="A0A6P7J101"/>
<evidence type="ECO:0000256" key="3">
    <source>
        <dbReference type="ARBA" id="ARBA00022771"/>
    </source>
</evidence>
<dbReference type="GO" id="GO:0005634">
    <property type="term" value="C:nucleus"/>
    <property type="evidence" value="ECO:0007669"/>
    <property type="project" value="TreeGrafter"/>
</dbReference>
<feature type="compositionally biased region" description="Acidic residues" evidence="6">
    <location>
        <begin position="1735"/>
        <end position="1744"/>
    </location>
</feature>
<evidence type="ECO:0000313" key="8">
    <source>
        <dbReference type="Proteomes" id="UP000515145"/>
    </source>
</evidence>
<feature type="region of interest" description="Disordered" evidence="6">
    <location>
        <begin position="146"/>
        <end position="194"/>
    </location>
</feature>
<feature type="domain" description="C2H2-type" evidence="7">
    <location>
        <begin position="1237"/>
        <end position="1265"/>
    </location>
</feature>
<dbReference type="GO" id="GO:0045944">
    <property type="term" value="P:positive regulation of transcription by RNA polymerase II"/>
    <property type="evidence" value="ECO:0007669"/>
    <property type="project" value="TreeGrafter"/>
</dbReference>
<organism evidence="8 9">
    <name type="scientific">Parambassis ranga</name>
    <name type="common">Indian glassy fish</name>
    <dbReference type="NCBI Taxonomy" id="210632"/>
    <lineage>
        <taxon>Eukaryota</taxon>
        <taxon>Metazoa</taxon>
        <taxon>Chordata</taxon>
        <taxon>Craniata</taxon>
        <taxon>Vertebrata</taxon>
        <taxon>Euteleostomi</taxon>
        <taxon>Actinopterygii</taxon>
        <taxon>Neopterygii</taxon>
        <taxon>Teleostei</taxon>
        <taxon>Neoteleostei</taxon>
        <taxon>Acanthomorphata</taxon>
        <taxon>Ovalentaria</taxon>
        <taxon>Ambassidae</taxon>
        <taxon>Parambassis</taxon>
    </lineage>
</organism>
<dbReference type="Gene3D" id="3.30.160.60">
    <property type="entry name" value="Classic Zinc Finger"/>
    <property type="match status" value="7"/>
</dbReference>
<evidence type="ECO:0000256" key="2">
    <source>
        <dbReference type="ARBA" id="ARBA00022737"/>
    </source>
</evidence>
<dbReference type="OrthoDB" id="4737882at2759"/>
<name>A0A6P7J101_9TELE</name>
<dbReference type="InterPro" id="IPR057831">
    <property type="entry name" value="Znf_C2H2_ZNF462_1st"/>
</dbReference>
<feature type="compositionally biased region" description="Basic and acidic residues" evidence="6">
    <location>
        <begin position="985"/>
        <end position="998"/>
    </location>
</feature>
<dbReference type="RefSeq" id="XP_028270354.1">
    <property type="nucleotide sequence ID" value="XM_028414553.1"/>
</dbReference>
<sequence>MRGSELREEYKMQNDSLQLSTSDHVKHVNNGAVSQESFQCGHCVLIFKTKVYLFEHLNKVHGFDVDAARKDAGLNSSETNKTNTDNSSVVSGDHFKCQHCGFIACSGDVLNEHVNQCLGTPNVFQNADPKSLANQHDEAAAAEEIPSVLSNTSTSKTKHAPCSSKDLKTYRRPSKPTTKYISTSVSNEEAPEMSADGTKGTLILQDSPSCSSPNSSGVFKVTAKSLIDIDISSDNKFYRCSQTENFFTADMKPPKLREHFKETGLDNAPKRTKKVNSHPAKKAKLHSEDIKLPDKEKTSKKIAFEFSEDEEERKIVLVNGDAKSPKMYFCKHCDYRNVDIASLTSHYQDDHPYIRCNAVYIHDSNDQSATFRCLECPVEFLNMIDLKRHYMKNHPKAPDVFTMKSHELSLIFKCFVCQFTTNILKSLKNHYKENHATLEVDNSLLFCRYSVNGSQEELSHLNQCGHTPTPERSEAVSPRSAPCKDAETEASPQQSTSSGEDVSLYKCSHCKFSHKSAVVMQVHYQKYHPDNAITIDKIKQSAQMTPEKSPNSLSAKASTPQSSSDHSKEAKDKAELPQKKTLLTVESVEDRGKTKKLLNKRKRESSPSGDSPPSKTFYCKFCSYTCEKRRSLIGHHYGKHPLHKHMDSQEILKYSAEVQKKKHQSDTEKRTSSPRSKTKKQEPETNVSLAGASVKGHKNIYLHAEKLFYCQKCNYGNPSIFGVMTHQAKTHQGINTSGKHVSAYSAVIREEIKKSKLNAKDSSFSTLLPLPLMNKGDENMFFCHFCNYRKGSVSQVIKHYNRRHREFAAHPSQIQQYTSMVLKETEKLHQKTPRNQQVNQESPERGENINEKIMKKLSTPPLVPASSSAPLTQRSLQCFRCTFSTQYVYMLKKHLREIHHVRMTVTQVLRMCFRKGMLQSGYHCELCVFSDDKAEEVYMHYRKCHRRRKSSLEFVNTRLYVGPETSSPEEKIPKQRCVDGGLPSAKEDSMELNKKKAGGDAQAEGQNKIHELFDSYQVPLEFDKSFDDATVSPKLFKCHHCSASFNSRRGLTIHCGIKHTDIPMEKNSEEKQQVVPAQTRVHVFKCLHCTYVNTSYHGVITHCKMKHPSLPFRADSLHVDLMRIQHCSDKRIGPDETLKLSGHMCETCSQIFATLEKLNKHCEKEHNETEADSVVKTFRPAAGSKRQLSILKASFLNKKIYSQIKCQHCSYKCSTKIALIRHVRVHHMNIVTKDSDYRCVLCSKPYYKKQRLSTHYNMKHGSDAYLKYFVPIYGQVPKSPNWLSTQQPPNNNNNATAKETKILVYQCPSCPYMNASYHGTLTHCQMKHPTVTARADELQTCEILSTNMVNCDLGKNSNARGYMCRKCPQIYASLKNLKIHCLKNHDAPDASEIAVEIEKVQSSKESVSQASLFNNQTSEISHSHRSDSPEICQSNSPTGQKNMLYRCQICDYKGFYRRYLQSHYKKAHKLDVQTISKLLQKYDKRNKARVQPGPQSEEAASVTCKKCPNLTFKSSELLSEHYSAAHCILDFTVLSLGFKHKSTGAYKCVHCDMQLNGTRKLAFHLDRHRERKTLTAGAAKTTAPSEDKSLTFSQQEDVPTLETMDELTKWNETPVQTFSVPTSPPLSPSRGTNMKQAKPESGYTCKRCRRTFMSLKGLRTHERSHATMAAIKKIDKVPISNLKEKVSKFVLYKPGTLRPFMCSFCSYRTPVMGLWWSHFMRKHRDECPELNVDQAEPDDEESTEPADTGMKHPPKVEDEPDEVKESTYLEPPDVQRQLNHYNLMAQTKSKTVVQESKFAENRLYHCELCNFCSGHLSSIRRHYLNSHGKKMLRCKDCSFVTGLRKNLEMHMASGHSTCQSKPTHDKDLRCPFCLYQTKNKNNMIDHIVLHREERVVPIEVRRPKLSRYLQGIVFRCQKCTFSSSTADNLRLHMTKHDDVNPYKCRLCYFDCTRLSDLEAHLSDKHQVVRNHELVGQVSLDQLEASVGRRRGEEQEEEPLSNLEQDNGDSEDKQTGGSDFTNIPAETDMHQKQEEDRQREKPASVSDTQCEDATLNTTVQMKQDPQKQAVIFGLQDTTTGQGMGNEGESSALDCSDAEKERQSNESQEDNTQVDKTHSNAPEQRTLDVNAREQDNIMCRTPLPDEDSSASDMHREAEEQRTVKMELDTESNDEQSHHMSVDEDKINTHVTTLNLAQKSVTHERNSVSVSPNSAHEESLAVSIAKCKEELVQEDEIMESYGEMPVLENEYLKEELVALGCCKEEEEEEEVYYSERKQDREIEIKEEDEERQCSDEQHVSPDVCKATEAAAGDLRSSHTQEKLYTCELCGRNLTNSSELERHVMRHGI</sequence>
<feature type="compositionally biased region" description="Basic and acidic residues" evidence="6">
    <location>
        <begin position="2150"/>
        <end position="2165"/>
    </location>
</feature>
<proteinExistence type="predicted"/>
<feature type="region of interest" description="Disordered" evidence="6">
    <location>
        <begin position="1730"/>
        <end position="1771"/>
    </location>
</feature>
<dbReference type="SUPFAM" id="SSF57667">
    <property type="entry name" value="beta-beta-alpha zinc fingers"/>
    <property type="match status" value="3"/>
</dbReference>
<reference evidence="9" key="1">
    <citation type="submission" date="2025-08" db="UniProtKB">
        <authorList>
            <consortium name="RefSeq"/>
        </authorList>
    </citation>
    <scope>IDENTIFICATION</scope>
</reference>
<feature type="domain" description="C2H2-type" evidence="7">
    <location>
        <begin position="1143"/>
        <end position="1171"/>
    </location>
</feature>
<gene>
    <name evidence="9" type="primary">LOC114441570</name>
</gene>
<feature type="compositionally biased region" description="Polar residues" evidence="6">
    <location>
        <begin position="541"/>
        <end position="564"/>
    </location>
</feature>
<dbReference type="Pfam" id="PF23225">
    <property type="entry name" value="zf-C2H2_7th_ZNF462"/>
    <property type="match status" value="4"/>
</dbReference>
<feature type="compositionally biased region" description="Basic and acidic residues" evidence="6">
    <location>
        <begin position="565"/>
        <end position="578"/>
    </location>
</feature>
<feature type="region of interest" description="Disordered" evidence="6">
    <location>
        <begin position="1616"/>
        <end position="1640"/>
    </location>
</feature>
<protein>
    <submittedName>
        <fullName evidence="9">Zinc finger protein 462-like</fullName>
    </submittedName>
</protein>
<dbReference type="PROSITE" id="PS00028">
    <property type="entry name" value="ZINC_FINGER_C2H2_1"/>
    <property type="match status" value="11"/>
</dbReference>
<dbReference type="Pfam" id="PF23075">
    <property type="entry name" value="zf-C2H2_ZNF462_11"/>
    <property type="match status" value="2"/>
</dbReference>
<feature type="domain" description="C2H2-type" evidence="7">
    <location>
        <begin position="1914"/>
        <end position="1941"/>
    </location>
</feature>
<dbReference type="GeneID" id="114441570"/>
<dbReference type="FunFam" id="3.30.160.60:FF:000655">
    <property type="entry name" value="Zinc finger protein 462"/>
    <property type="match status" value="1"/>
</dbReference>
<evidence type="ECO:0000313" key="9">
    <source>
        <dbReference type="RefSeq" id="XP_028270354.1"/>
    </source>
</evidence>
<evidence type="ECO:0000256" key="5">
    <source>
        <dbReference type="PROSITE-ProRule" id="PRU00042"/>
    </source>
</evidence>
<dbReference type="InterPro" id="IPR013087">
    <property type="entry name" value="Znf_C2H2_type"/>
</dbReference>
<feature type="compositionally biased region" description="Polar residues" evidence="6">
    <location>
        <begin position="175"/>
        <end position="187"/>
    </location>
</feature>
<evidence type="ECO:0000259" key="7">
    <source>
        <dbReference type="PROSITE" id="PS50157"/>
    </source>
</evidence>
<feature type="region of interest" description="Disordered" evidence="6">
    <location>
        <begin position="1985"/>
        <end position="2049"/>
    </location>
</feature>
<feature type="domain" description="C2H2-type" evidence="7">
    <location>
        <begin position="1036"/>
        <end position="1060"/>
    </location>
</feature>
<feature type="region of interest" description="Disordered" evidence="6">
    <location>
        <begin position="541"/>
        <end position="613"/>
    </location>
</feature>
<evidence type="ECO:0000256" key="4">
    <source>
        <dbReference type="ARBA" id="ARBA00022833"/>
    </source>
</evidence>
<dbReference type="InterPro" id="IPR050688">
    <property type="entry name" value="Zinc_finger/UBP_domain"/>
</dbReference>
<accession>A0A6P7J101</accession>
<keyword evidence="2" id="KW-0677">Repeat</keyword>
<feature type="domain" description="C2H2-type" evidence="7">
    <location>
        <begin position="2321"/>
        <end position="2345"/>
    </location>
</feature>
<dbReference type="SMART" id="SM00355">
    <property type="entry name" value="ZnF_C2H2"/>
    <property type="match status" value="29"/>
</dbReference>
<dbReference type="PANTHER" id="PTHR24403">
    <property type="entry name" value="ZINC FINGER PROTEIN"/>
    <property type="match status" value="1"/>
</dbReference>
<keyword evidence="1" id="KW-0479">Metal-binding</keyword>
<keyword evidence="3 5" id="KW-0863">Zinc-finger</keyword>
<feature type="region of interest" description="Disordered" evidence="6">
    <location>
        <begin position="2076"/>
        <end position="2183"/>
    </location>
</feature>
<dbReference type="Pfam" id="PF23077">
    <property type="entry name" value="zf-C2H2_ZNF462_1st"/>
    <property type="match status" value="1"/>
</dbReference>
<feature type="compositionally biased region" description="Polar residues" evidence="6">
    <location>
        <begin position="490"/>
        <end position="500"/>
    </location>
</feature>
<feature type="region of interest" description="Disordered" evidence="6">
    <location>
        <begin position="657"/>
        <end position="690"/>
    </location>
</feature>
<feature type="region of interest" description="Disordered" evidence="6">
    <location>
        <begin position="2278"/>
        <end position="2297"/>
    </location>
</feature>
<dbReference type="InterPro" id="IPR059058">
    <property type="entry name" value="Znf-C2H2_ZNF462"/>
</dbReference>
<feature type="region of interest" description="Disordered" evidence="6">
    <location>
        <begin position="460"/>
        <end position="500"/>
    </location>
</feature>
<dbReference type="InterPro" id="IPR059059">
    <property type="entry name" value="Znf-C2H2_7th_ZNF462"/>
</dbReference>
<keyword evidence="8" id="KW-1185">Reference proteome</keyword>
<dbReference type="Proteomes" id="UP000515145">
    <property type="component" value="Chromosome 9"/>
</dbReference>
<feature type="region of interest" description="Disordered" evidence="6">
    <location>
        <begin position="980"/>
        <end position="1003"/>
    </location>
</feature>
<evidence type="ECO:0000256" key="6">
    <source>
        <dbReference type="SAM" id="MobiDB-lite"/>
    </source>
</evidence>
<feature type="compositionally biased region" description="Basic and acidic residues" evidence="6">
    <location>
        <begin position="2172"/>
        <end position="2183"/>
    </location>
</feature>
<keyword evidence="4" id="KW-0862">Zinc</keyword>
<feature type="domain" description="C2H2-type" evidence="7">
    <location>
        <begin position="1643"/>
        <end position="1670"/>
    </location>
</feature>
<dbReference type="GO" id="GO:0008270">
    <property type="term" value="F:zinc ion binding"/>
    <property type="evidence" value="ECO:0007669"/>
    <property type="project" value="UniProtKB-KW"/>
</dbReference>
<feature type="compositionally biased region" description="Basic and acidic residues" evidence="6">
    <location>
        <begin position="2026"/>
        <end position="2041"/>
    </location>
</feature>